<accession>V7BYE8</accession>
<sequence length="48" mass="5589">MVMGLHLPYLPLAIMHVNLLVNKILLVFSHTKVQIRLHHTGKKAFRMK</sequence>
<dbReference type="OrthoDB" id="10488941at2759"/>
<keyword evidence="1" id="KW-1133">Transmembrane helix</keyword>
<evidence type="ECO:0000313" key="3">
    <source>
        <dbReference type="Proteomes" id="UP000000226"/>
    </source>
</evidence>
<dbReference type="Proteomes" id="UP000000226">
    <property type="component" value="Chromosome 5"/>
</dbReference>
<reference evidence="3" key="1">
    <citation type="journal article" date="2014" name="Nat. Genet.">
        <title>A reference genome for common bean and genome-wide analysis of dual domestications.</title>
        <authorList>
            <person name="Schmutz J."/>
            <person name="McClean P.E."/>
            <person name="Mamidi S."/>
            <person name="Wu G.A."/>
            <person name="Cannon S.B."/>
            <person name="Grimwood J."/>
            <person name="Jenkins J."/>
            <person name="Shu S."/>
            <person name="Song Q."/>
            <person name="Chavarro C."/>
            <person name="Torres-Torres M."/>
            <person name="Geffroy V."/>
            <person name="Moghaddam S.M."/>
            <person name="Gao D."/>
            <person name="Abernathy B."/>
            <person name="Barry K."/>
            <person name="Blair M."/>
            <person name="Brick M.A."/>
            <person name="Chovatia M."/>
            <person name="Gepts P."/>
            <person name="Goodstein D.M."/>
            <person name="Gonzales M."/>
            <person name="Hellsten U."/>
            <person name="Hyten D.L."/>
            <person name="Jia G."/>
            <person name="Kelly J.D."/>
            <person name="Kudrna D."/>
            <person name="Lee R."/>
            <person name="Richard M.M."/>
            <person name="Miklas P.N."/>
            <person name="Osorno J.M."/>
            <person name="Rodrigues J."/>
            <person name="Thareau V."/>
            <person name="Urrea C.A."/>
            <person name="Wang M."/>
            <person name="Yu Y."/>
            <person name="Zhang M."/>
            <person name="Wing R.A."/>
            <person name="Cregan P.B."/>
            <person name="Rokhsar D.S."/>
            <person name="Jackson S.A."/>
        </authorList>
    </citation>
    <scope>NUCLEOTIDE SEQUENCE [LARGE SCALE GENOMIC DNA]</scope>
    <source>
        <strain evidence="3">cv. G19833</strain>
    </source>
</reference>
<dbReference type="AlphaFoldDB" id="V7BYE8"/>
<name>V7BYE8_PHAVU</name>
<evidence type="ECO:0000256" key="1">
    <source>
        <dbReference type="SAM" id="Phobius"/>
    </source>
</evidence>
<gene>
    <name evidence="2" type="ORF">PHAVU_005G123500g</name>
</gene>
<keyword evidence="1" id="KW-0472">Membrane</keyword>
<feature type="transmembrane region" description="Helical" evidence="1">
    <location>
        <begin position="6"/>
        <end position="28"/>
    </location>
</feature>
<organism evidence="2 3">
    <name type="scientific">Phaseolus vulgaris</name>
    <name type="common">Kidney bean</name>
    <name type="synonym">French bean</name>
    <dbReference type="NCBI Taxonomy" id="3885"/>
    <lineage>
        <taxon>Eukaryota</taxon>
        <taxon>Viridiplantae</taxon>
        <taxon>Streptophyta</taxon>
        <taxon>Embryophyta</taxon>
        <taxon>Tracheophyta</taxon>
        <taxon>Spermatophyta</taxon>
        <taxon>Magnoliopsida</taxon>
        <taxon>eudicotyledons</taxon>
        <taxon>Gunneridae</taxon>
        <taxon>Pentapetalae</taxon>
        <taxon>rosids</taxon>
        <taxon>fabids</taxon>
        <taxon>Fabales</taxon>
        <taxon>Fabaceae</taxon>
        <taxon>Papilionoideae</taxon>
        <taxon>50 kb inversion clade</taxon>
        <taxon>NPAAA clade</taxon>
        <taxon>indigoferoid/millettioid clade</taxon>
        <taxon>Phaseoleae</taxon>
        <taxon>Phaseolus</taxon>
    </lineage>
</organism>
<keyword evidence="3" id="KW-1185">Reference proteome</keyword>
<dbReference type="Gramene" id="ESW22060">
    <property type="protein sequence ID" value="ESW22060"/>
    <property type="gene ID" value="PHAVU_005G123500g"/>
</dbReference>
<dbReference type="EMBL" id="CM002292">
    <property type="protein sequence ID" value="ESW22060.1"/>
    <property type="molecule type" value="Genomic_DNA"/>
</dbReference>
<protein>
    <submittedName>
        <fullName evidence="2">Uncharacterized protein</fullName>
    </submittedName>
</protein>
<evidence type="ECO:0000313" key="2">
    <source>
        <dbReference type="EMBL" id="ESW22060.1"/>
    </source>
</evidence>
<proteinExistence type="predicted"/>
<keyword evidence="1" id="KW-0812">Transmembrane</keyword>